<protein>
    <submittedName>
        <fullName evidence="1">Uncharacterized protein</fullName>
    </submittedName>
</protein>
<name>D3Q8H4_STANL</name>
<dbReference type="KEGG" id="sna:Snas_2873"/>
<proteinExistence type="predicted"/>
<gene>
    <name evidence="1" type="ordered locus">Snas_2873</name>
</gene>
<accession>D3Q8H4</accession>
<dbReference type="AlphaFoldDB" id="D3Q8H4"/>
<dbReference type="RefSeq" id="WP_013018119.1">
    <property type="nucleotide sequence ID" value="NC_013947.1"/>
</dbReference>
<dbReference type="OrthoDB" id="3531020at2"/>
<reference evidence="1 2" key="1">
    <citation type="journal article" date="2009" name="Stand. Genomic Sci.">
        <title>Complete genome sequence of Stackebrandtia nassauensis type strain (LLR-40K-21).</title>
        <authorList>
            <person name="Munk C."/>
            <person name="Lapidus A."/>
            <person name="Copeland A."/>
            <person name="Jando M."/>
            <person name="Mayilraj S."/>
            <person name="Glavina Del Rio T."/>
            <person name="Nolan M."/>
            <person name="Chen F."/>
            <person name="Lucas S."/>
            <person name="Tice H."/>
            <person name="Cheng J.F."/>
            <person name="Han C."/>
            <person name="Detter J.C."/>
            <person name="Bruce D."/>
            <person name="Goodwin L."/>
            <person name="Chain P."/>
            <person name="Pitluck S."/>
            <person name="Goker M."/>
            <person name="Ovchinikova G."/>
            <person name="Pati A."/>
            <person name="Ivanova N."/>
            <person name="Mavromatis K."/>
            <person name="Chen A."/>
            <person name="Palaniappan K."/>
            <person name="Land M."/>
            <person name="Hauser L."/>
            <person name="Chang Y.J."/>
            <person name="Jeffries C.D."/>
            <person name="Bristow J."/>
            <person name="Eisen J.A."/>
            <person name="Markowitz V."/>
            <person name="Hugenholtz P."/>
            <person name="Kyrpides N.C."/>
            <person name="Klenk H.P."/>
        </authorList>
    </citation>
    <scope>NUCLEOTIDE SEQUENCE [LARGE SCALE GENOMIC DNA]</scope>
    <source>
        <strain evidence="2">DSM 44728 / CIP 108903 / NRRL B-16338 / NBRC 102104 / LLR-40K-21</strain>
    </source>
</reference>
<dbReference type="HOGENOM" id="CLU_1824143_0_0_11"/>
<organism evidence="1 2">
    <name type="scientific">Stackebrandtia nassauensis (strain DSM 44728 / CIP 108903 / NRRL B-16338 / NBRC 102104 / LLR-40K-21)</name>
    <dbReference type="NCBI Taxonomy" id="446470"/>
    <lineage>
        <taxon>Bacteria</taxon>
        <taxon>Bacillati</taxon>
        <taxon>Actinomycetota</taxon>
        <taxon>Actinomycetes</taxon>
        <taxon>Glycomycetales</taxon>
        <taxon>Glycomycetaceae</taxon>
        <taxon>Stackebrandtia</taxon>
    </lineage>
</organism>
<sequence>MLDETQAYPRAEQHLRDAVTALDADIRLEPELRNAVSPPPESGQSHLVNVEVSYVAKLPESDDVFARNRGLFERLKKWWLGQGYELVTDNPSEPFTVLRVADPHDGFVIALRQGKIGNLWFTVNSPLVTPTGVEPPPPGLT</sequence>
<dbReference type="EMBL" id="CP001778">
    <property type="protein sequence ID" value="ADD42548.1"/>
    <property type="molecule type" value="Genomic_DNA"/>
</dbReference>
<dbReference type="STRING" id="446470.Snas_2873"/>
<evidence type="ECO:0000313" key="1">
    <source>
        <dbReference type="EMBL" id="ADD42548.1"/>
    </source>
</evidence>
<evidence type="ECO:0000313" key="2">
    <source>
        <dbReference type="Proteomes" id="UP000000844"/>
    </source>
</evidence>
<keyword evidence="2" id="KW-1185">Reference proteome</keyword>
<dbReference type="Proteomes" id="UP000000844">
    <property type="component" value="Chromosome"/>
</dbReference>